<accession>A0A1I3PY90</accession>
<evidence type="ECO:0000313" key="2">
    <source>
        <dbReference type="Proteomes" id="UP000199110"/>
    </source>
</evidence>
<sequence>MTHHTRTPGPHDALHADVRRLLDAVEALLDRSERPVAEPIERMLADLSAIRGDLVACASAMTQVADAVRVLAERPDPGVEIARLRRQLETLRGA</sequence>
<gene>
    <name evidence="1" type="ORF">SAMN04488095_2344</name>
</gene>
<dbReference type="EMBL" id="FORA01000003">
    <property type="protein sequence ID" value="SFJ26419.1"/>
    <property type="molecule type" value="Genomic_DNA"/>
</dbReference>
<dbReference type="OrthoDB" id="9909752at2"/>
<name>A0A1I3PY90_9RHOB</name>
<keyword evidence="2" id="KW-1185">Reference proteome</keyword>
<dbReference type="STRING" id="390807.SAMN04488095_2344"/>
<protein>
    <submittedName>
        <fullName evidence="1">Uncharacterized protein</fullName>
    </submittedName>
</protein>
<dbReference type="RefSeq" id="WP_092780667.1">
    <property type="nucleotide sequence ID" value="NZ_FORA01000003.1"/>
</dbReference>
<proteinExistence type="predicted"/>
<dbReference type="Proteomes" id="UP000199110">
    <property type="component" value="Unassembled WGS sequence"/>
</dbReference>
<organism evidence="1 2">
    <name type="scientific">Jannaschia pohangensis</name>
    <dbReference type="NCBI Taxonomy" id="390807"/>
    <lineage>
        <taxon>Bacteria</taxon>
        <taxon>Pseudomonadati</taxon>
        <taxon>Pseudomonadota</taxon>
        <taxon>Alphaproteobacteria</taxon>
        <taxon>Rhodobacterales</taxon>
        <taxon>Roseobacteraceae</taxon>
        <taxon>Jannaschia</taxon>
    </lineage>
</organism>
<dbReference type="AlphaFoldDB" id="A0A1I3PY90"/>
<reference evidence="1 2" key="1">
    <citation type="submission" date="2016-10" db="EMBL/GenBank/DDBJ databases">
        <authorList>
            <person name="de Groot N.N."/>
        </authorList>
    </citation>
    <scope>NUCLEOTIDE SEQUENCE [LARGE SCALE GENOMIC DNA]</scope>
    <source>
        <strain evidence="1 2">DSM 19073</strain>
    </source>
</reference>
<evidence type="ECO:0000313" key="1">
    <source>
        <dbReference type="EMBL" id="SFJ26419.1"/>
    </source>
</evidence>